<keyword evidence="1" id="KW-0812">Transmembrane</keyword>
<proteinExistence type="predicted"/>
<comment type="caution">
    <text evidence="2">The sequence shown here is derived from an EMBL/GenBank/DDBJ whole genome shotgun (WGS) entry which is preliminary data.</text>
</comment>
<dbReference type="Pfam" id="PF03419">
    <property type="entry name" value="Peptidase_U4"/>
    <property type="match status" value="1"/>
</dbReference>
<evidence type="ECO:0000313" key="2">
    <source>
        <dbReference type="EMBL" id="MBD7983450.1"/>
    </source>
</evidence>
<dbReference type="EMBL" id="JACSQN010000002">
    <property type="protein sequence ID" value="MBD7983450.1"/>
    <property type="molecule type" value="Genomic_DNA"/>
</dbReference>
<feature type="transmembrane region" description="Helical" evidence="1">
    <location>
        <begin position="52"/>
        <end position="71"/>
    </location>
</feature>
<evidence type="ECO:0000256" key="1">
    <source>
        <dbReference type="SAM" id="Phobius"/>
    </source>
</evidence>
<dbReference type="InterPro" id="IPR005081">
    <property type="entry name" value="SpoIIGA"/>
</dbReference>
<feature type="transmembrane region" description="Helical" evidence="1">
    <location>
        <begin position="101"/>
        <end position="122"/>
    </location>
</feature>
<keyword evidence="1" id="KW-0472">Membrane</keyword>
<keyword evidence="1" id="KW-1133">Transmembrane helix</keyword>
<keyword evidence="3" id="KW-1185">Reference proteome</keyword>
<reference evidence="2 3" key="1">
    <citation type="submission" date="2020-08" db="EMBL/GenBank/DDBJ databases">
        <title>A Genomic Blueprint of the Chicken Gut Microbiome.</title>
        <authorList>
            <person name="Gilroy R."/>
            <person name="Ravi A."/>
            <person name="Getino M."/>
            <person name="Pursley I."/>
            <person name="Horton D.L."/>
            <person name="Alikhan N.-F."/>
            <person name="Baker D."/>
            <person name="Gharbi K."/>
            <person name="Hall N."/>
            <person name="Watson M."/>
            <person name="Adriaenssens E.M."/>
            <person name="Foster-Nyarko E."/>
            <person name="Jarju S."/>
            <person name="Secka A."/>
            <person name="Antonio M."/>
            <person name="Oren A."/>
            <person name="Chaudhuri R."/>
            <person name="La Ragione R.M."/>
            <person name="Hildebrand F."/>
            <person name="Pallen M.J."/>
        </authorList>
    </citation>
    <scope>NUCLEOTIDE SEQUENCE [LARGE SCALE GENOMIC DNA]</scope>
    <source>
        <strain evidence="2 3">Sa2YVA2</strain>
    </source>
</reference>
<protein>
    <submittedName>
        <fullName evidence="2">Sigma-E processing peptidase SpoIIGA</fullName>
    </submittedName>
</protein>
<gene>
    <name evidence="2" type="ORF">H9649_02560</name>
</gene>
<sequence>MYGEFIIGINMVFNFAVLTFANQMGKAQANWKRLTSASFVGALPVTFVPDSLLILILSFICMVICAFGISFKSWSGPSVLVLVASLFAGGVLTVFTERLLFSNALYTVFVCAILAYIALYILKIKWLDVRVAKHLSSYTTDSTLSIWNSHIDVTVFIDTGNHCTEPLSGEPVHFISLRFIQQIIPDELLNPLKSWNPRGMPQLSLFPQKYQKNIRLIRLQTIQGISWAVGFKYDKWMIGEGSELPSGYIVLTKDDNRYPEGAGAILHVSALESITSERGTGYVV</sequence>
<evidence type="ECO:0000313" key="3">
    <source>
        <dbReference type="Proteomes" id="UP000626786"/>
    </source>
</evidence>
<name>A0ABR8U614_9BACL</name>
<organism evidence="2 3">
    <name type="scientific">Sporosarcina quadrami</name>
    <dbReference type="NCBI Taxonomy" id="2762234"/>
    <lineage>
        <taxon>Bacteria</taxon>
        <taxon>Bacillati</taxon>
        <taxon>Bacillota</taxon>
        <taxon>Bacilli</taxon>
        <taxon>Bacillales</taxon>
        <taxon>Caryophanaceae</taxon>
        <taxon>Sporosarcina</taxon>
    </lineage>
</organism>
<accession>A0ABR8U614</accession>
<feature type="transmembrane region" description="Helical" evidence="1">
    <location>
        <begin position="78"/>
        <end position="95"/>
    </location>
</feature>
<dbReference type="Proteomes" id="UP000626786">
    <property type="component" value="Unassembled WGS sequence"/>
</dbReference>
<dbReference type="RefSeq" id="WP_191693091.1">
    <property type="nucleotide sequence ID" value="NZ_JACSQN010000002.1"/>
</dbReference>